<evidence type="ECO:0000256" key="15">
    <source>
        <dbReference type="ARBA" id="ARBA00023170"/>
    </source>
</evidence>
<protein>
    <recommendedName>
        <fullName evidence="2">non-specific serine/threonine protein kinase</fullName>
        <ecNumber evidence="2">2.7.11.1</ecNumber>
    </recommendedName>
</protein>
<comment type="caution">
    <text evidence="21">The sequence shown here is derived from an EMBL/GenBank/DDBJ whole genome shotgun (WGS) entry which is preliminary data.</text>
</comment>
<evidence type="ECO:0000256" key="17">
    <source>
        <dbReference type="ARBA" id="ARBA00047899"/>
    </source>
</evidence>
<evidence type="ECO:0000256" key="16">
    <source>
        <dbReference type="ARBA" id="ARBA00023180"/>
    </source>
</evidence>
<feature type="domain" description="Protein kinase" evidence="20">
    <location>
        <begin position="49"/>
        <end position="319"/>
    </location>
</feature>
<keyword evidence="14" id="KW-0472">Membrane</keyword>
<keyword evidence="10 19" id="KW-0547">Nucleotide-binding</keyword>
<evidence type="ECO:0000256" key="4">
    <source>
        <dbReference type="ARBA" id="ARBA00022527"/>
    </source>
</evidence>
<reference evidence="21 22" key="1">
    <citation type="submission" date="2019-01" db="EMBL/GenBank/DDBJ databases">
        <title>Sequencing of cultivated peanut Arachis hypogaea provides insights into genome evolution and oil improvement.</title>
        <authorList>
            <person name="Chen X."/>
        </authorList>
    </citation>
    <scope>NUCLEOTIDE SEQUENCE [LARGE SCALE GENOMIC DNA]</scope>
    <source>
        <strain evidence="22">cv. Fuhuasheng</strain>
        <tissue evidence="21">Leaves</tissue>
    </source>
</reference>
<keyword evidence="12 19" id="KW-0067">ATP-binding</keyword>
<dbReference type="GO" id="GO:0005886">
    <property type="term" value="C:plasma membrane"/>
    <property type="evidence" value="ECO:0007669"/>
    <property type="project" value="UniProtKB-SubCell"/>
</dbReference>
<keyword evidence="16" id="KW-0325">Glycoprotein</keyword>
<dbReference type="SUPFAM" id="SSF56112">
    <property type="entry name" value="Protein kinase-like (PK-like)"/>
    <property type="match status" value="1"/>
</dbReference>
<evidence type="ECO:0000256" key="6">
    <source>
        <dbReference type="ARBA" id="ARBA00022679"/>
    </source>
</evidence>
<dbReference type="FunFam" id="1.10.510.10:FF:000526">
    <property type="entry name" value="serine/threonine-protein kinase BRI1-like 2"/>
    <property type="match status" value="1"/>
</dbReference>
<evidence type="ECO:0000256" key="1">
    <source>
        <dbReference type="ARBA" id="ARBA00004251"/>
    </source>
</evidence>
<keyword evidence="3" id="KW-1003">Cell membrane</keyword>
<dbReference type="InterPro" id="IPR051564">
    <property type="entry name" value="LRR_receptor-like_kinase"/>
</dbReference>
<evidence type="ECO:0000256" key="10">
    <source>
        <dbReference type="ARBA" id="ARBA00022741"/>
    </source>
</evidence>
<evidence type="ECO:0000256" key="2">
    <source>
        <dbReference type="ARBA" id="ARBA00012513"/>
    </source>
</evidence>
<dbReference type="FunFam" id="3.30.200.20:FF:000150">
    <property type="entry name" value="serine/threonine-protein kinase BRI1-like 2"/>
    <property type="match status" value="1"/>
</dbReference>
<dbReference type="PANTHER" id="PTHR48055">
    <property type="entry name" value="LEUCINE-RICH REPEAT RECEPTOR PROTEIN KINASE EMS1"/>
    <property type="match status" value="1"/>
</dbReference>
<evidence type="ECO:0000313" key="21">
    <source>
        <dbReference type="EMBL" id="RYR17184.1"/>
    </source>
</evidence>
<evidence type="ECO:0000256" key="12">
    <source>
        <dbReference type="ARBA" id="ARBA00022840"/>
    </source>
</evidence>
<accession>A0A444ZSW6</accession>
<evidence type="ECO:0000313" key="22">
    <source>
        <dbReference type="Proteomes" id="UP000289738"/>
    </source>
</evidence>
<keyword evidence="6" id="KW-0808">Transferase</keyword>
<keyword evidence="4" id="KW-0723">Serine/threonine-protein kinase</keyword>
<dbReference type="InterPro" id="IPR000719">
    <property type="entry name" value="Prot_kinase_dom"/>
</dbReference>
<keyword evidence="15" id="KW-0675">Receptor</keyword>
<keyword evidence="9" id="KW-0677">Repeat</keyword>
<evidence type="ECO:0000256" key="19">
    <source>
        <dbReference type="PROSITE-ProRule" id="PRU10141"/>
    </source>
</evidence>
<evidence type="ECO:0000256" key="8">
    <source>
        <dbReference type="ARBA" id="ARBA00022729"/>
    </source>
</evidence>
<keyword evidence="13" id="KW-1133">Transmembrane helix</keyword>
<comment type="subcellular location">
    <subcellularLocation>
        <location evidence="1">Cell membrane</location>
        <topology evidence="1">Single-pass type I membrane protein</topology>
    </subcellularLocation>
</comment>
<dbReference type="Gene3D" id="3.30.200.20">
    <property type="entry name" value="Phosphorylase Kinase, domain 1"/>
    <property type="match status" value="1"/>
</dbReference>
<keyword evidence="8" id="KW-0732">Signal</keyword>
<evidence type="ECO:0000256" key="5">
    <source>
        <dbReference type="ARBA" id="ARBA00022614"/>
    </source>
</evidence>
<dbReference type="PANTHER" id="PTHR48055:SF29">
    <property type="entry name" value="LEUCINE-RICH RECEPTOR-LIKE KINASE FAMILY PROTEIN"/>
    <property type="match status" value="1"/>
</dbReference>
<name>A0A444ZSW6_ARAHY</name>
<keyword evidence="22" id="KW-1185">Reference proteome</keyword>
<evidence type="ECO:0000256" key="14">
    <source>
        <dbReference type="ARBA" id="ARBA00023136"/>
    </source>
</evidence>
<gene>
    <name evidence="21" type="ORF">Ahy_B03g061962</name>
</gene>
<evidence type="ECO:0000256" key="3">
    <source>
        <dbReference type="ARBA" id="ARBA00022475"/>
    </source>
</evidence>
<keyword evidence="5" id="KW-0433">Leucine-rich repeat</keyword>
<comment type="catalytic activity">
    <reaction evidence="18">
        <text>L-seryl-[protein] + ATP = O-phospho-L-seryl-[protein] + ADP + H(+)</text>
        <dbReference type="Rhea" id="RHEA:17989"/>
        <dbReference type="Rhea" id="RHEA-COMP:9863"/>
        <dbReference type="Rhea" id="RHEA-COMP:11604"/>
        <dbReference type="ChEBI" id="CHEBI:15378"/>
        <dbReference type="ChEBI" id="CHEBI:29999"/>
        <dbReference type="ChEBI" id="CHEBI:30616"/>
        <dbReference type="ChEBI" id="CHEBI:83421"/>
        <dbReference type="ChEBI" id="CHEBI:456216"/>
        <dbReference type="EC" id="2.7.11.1"/>
    </reaction>
</comment>
<comment type="catalytic activity">
    <reaction evidence="17">
        <text>L-threonyl-[protein] + ATP = O-phospho-L-threonyl-[protein] + ADP + H(+)</text>
        <dbReference type="Rhea" id="RHEA:46608"/>
        <dbReference type="Rhea" id="RHEA-COMP:11060"/>
        <dbReference type="Rhea" id="RHEA-COMP:11605"/>
        <dbReference type="ChEBI" id="CHEBI:15378"/>
        <dbReference type="ChEBI" id="CHEBI:30013"/>
        <dbReference type="ChEBI" id="CHEBI:30616"/>
        <dbReference type="ChEBI" id="CHEBI:61977"/>
        <dbReference type="ChEBI" id="CHEBI:456216"/>
        <dbReference type="EC" id="2.7.11.1"/>
    </reaction>
</comment>
<feature type="binding site" evidence="19">
    <location>
        <position position="78"/>
    </location>
    <ligand>
        <name>ATP</name>
        <dbReference type="ChEBI" id="CHEBI:30616"/>
    </ligand>
</feature>
<proteinExistence type="predicted"/>
<evidence type="ECO:0000256" key="13">
    <source>
        <dbReference type="ARBA" id="ARBA00022989"/>
    </source>
</evidence>
<keyword evidence="7" id="KW-0812">Transmembrane</keyword>
<dbReference type="Pfam" id="PF07714">
    <property type="entry name" value="PK_Tyr_Ser-Thr"/>
    <property type="match status" value="1"/>
</dbReference>
<dbReference type="EMBL" id="SDMP01000013">
    <property type="protein sequence ID" value="RYR17184.1"/>
    <property type="molecule type" value="Genomic_DNA"/>
</dbReference>
<evidence type="ECO:0000256" key="9">
    <source>
        <dbReference type="ARBA" id="ARBA00022737"/>
    </source>
</evidence>
<organism evidence="21 22">
    <name type="scientific">Arachis hypogaea</name>
    <name type="common">Peanut</name>
    <dbReference type="NCBI Taxonomy" id="3818"/>
    <lineage>
        <taxon>Eukaryota</taxon>
        <taxon>Viridiplantae</taxon>
        <taxon>Streptophyta</taxon>
        <taxon>Embryophyta</taxon>
        <taxon>Tracheophyta</taxon>
        <taxon>Spermatophyta</taxon>
        <taxon>Magnoliopsida</taxon>
        <taxon>eudicotyledons</taxon>
        <taxon>Gunneridae</taxon>
        <taxon>Pentapetalae</taxon>
        <taxon>rosids</taxon>
        <taxon>fabids</taxon>
        <taxon>Fabales</taxon>
        <taxon>Fabaceae</taxon>
        <taxon>Papilionoideae</taxon>
        <taxon>50 kb inversion clade</taxon>
        <taxon>dalbergioids sensu lato</taxon>
        <taxon>Dalbergieae</taxon>
        <taxon>Pterocarpus clade</taxon>
        <taxon>Arachis</taxon>
    </lineage>
</organism>
<dbReference type="SMART" id="SM00220">
    <property type="entry name" value="S_TKc"/>
    <property type="match status" value="1"/>
</dbReference>
<dbReference type="GO" id="GO:0005524">
    <property type="term" value="F:ATP binding"/>
    <property type="evidence" value="ECO:0007669"/>
    <property type="project" value="UniProtKB-UniRule"/>
</dbReference>
<dbReference type="Proteomes" id="UP000289738">
    <property type="component" value="Chromosome B03"/>
</dbReference>
<dbReference type="InterPro" id="IPR001245">
    <property type="entry name" value="Ser-Thr/Tyr_kinase_cat_dom"/>
</dbReference>
<evidence type="ECO:0000256" key="11">
    <source>
        <dbReference type="ARBA" id="ARBA00022777"/>
    </source>
</evidence>
<dbReference type="Gene3D" id="1.10.510.10">
    <property type="entry name" value="Transferase(Phosphotransferase) domain 1"/>
    <property type="match status" value="1"/>
</dbReference>
<sequence length="322" mass="36275">MLNSLQASHAATTWKIDKEKEPLSINVATFQRQLRKLKFSQLIEATNGFSAASLIGCGGFGEVFKATLKDGSSVAIKKLIRLSCQGDREFMAEMETLGKIKHRNLVPLLGYCKVGEERLLVYEYMEYGSLEEMLHGRTKSRDRRILTWEERKKVARDMKSSNVLLDHEMESRVSDFGMARLISALDTHLSVSTLAGTPGYVPPEYYQSFRCTAKGDVYSFGVVMLELLTGKRPTDKEDFGDTNLVGWAKMKVRQGTHMEVIDPDLLQVCQGSDEAQLNEVKDMLRFLDITLQCVDDLPSKRPNMLQVVAMLRDLHHGTTNTA</sequence>
<dbReference type="PROSITE" id="PS50011">
    <property type="entry name" value="PROTEIN_KINASE_DOM"/>
    <property type="match status" value="1"/>
</dbReference>
<keyword evidence="11" id="KW-0418">Kinase</keyword>
<dbReference type="GO" id="GO:0004674">
    <property type="term" value="F:protein serine/threonine kinase activity"/>
    <property type="evidence" value="ECO:0007669"/>
    <property type="project" value="UniProtKB-KW"/>
</dbReference>
<dbReference type="InterPro" id="IPR011009">
    <property type="entry name" value="Kinase-like_dom_sf"/>
</dbReference>
<dbReference type="EC" id="2.7.11.1" evidence="2"/>
<evidence type="ECO:0000256" key="7">
    <source>
        <dbReference type="ARBA" id="ARBA00022692"/>
    </source>
</evidence>
<evidence type="ECO:0000259" key="20">
    <source>
        <dbReference type="PROSITE" id="PS50011"/>
    </source>
</evidence>
<dbReference type="PROSITE" id="PS00107">
    <property type="entry name" value="PROTEIN_KINASE_ATP"/>
    <property type="match status" value="1"/>
</dbReference>
<dbReference type="InterPro" id="IPR017441">
    <property type="entry name" value="Protein_kinase_ATP_BS"/>
</dbReference>
<evidence type="ECO:0000256" key="18">
    <source>
        <dbReference type="ARBA" id="ARBA00048679"/>
    </source>
</evidence>
<dbReference type="AlphaFoldDB" id="A0A444ZSW6"/>